<dbReference type="EMBL" id="JAAMOX010000002">
    <property type="protein sequence ID" value="NIH54331.1"/>
    <property type="molecule type" value="Genomic_DNA"/>
</dbReference>
<reference evidence="2 3" key="1">
    <citation type="submission" date="2020-02" db="EMBL/GenBank/DDBJ databases">
        <title>Sequencing the genomes of 1000 actinobacteria strains.</title>
        <authorList>
            <person name="Klenk H.-P."/>
        </authorList>
    </citation>
    <scope>NUCLEOTIDE SEQUENCE [LARGE SCALE GENOMIC DNA]</scope>
    <source>
        <strain evidence="2 3">DSM 27960</strain>
    </source>
</reference>
<dbReference type="SUPFAM" id="SSF51905">
    <property type="entry name" value="FAD/NAD(P)-binding domain"/>
    <property type="match status" value="1"/>
</dbReference>
<dbReference type="Pfam" id="PF01593">
    <property type="entry name" value="Amino_oxidase"/>
    <property type="match status" value="1"/>
</dbReference>
<protein>
    <submittedName>
        <fullName evidence="2">Oxygen-dependent protoporphyrinogen oxidase</fullName>
        <ecNumber evidence="2">1.3.3.4</ecNumber>
    </submittedName>
</protein>
<feature type="domain" description="Amine oxidase" evidence="1">
    <location>
        <begin position="21"/>
        <end position="309"/>
    </location>
</feature>
<evidence type="ECO:0000313" key="2">
    <source>
        <dbReference type="EMBL" id="NIH54331.1"/>
    </source>
</evidence>
<name>A0A7X5R2C4_9MICO</name>
<gene>
    <name evidence="2" type="ORF">FHX76_002227</name>
</gene>
<dbReference type="Proteomes" id="UP000541033">
    <property type="component" value="Unassembled WGS sequence"/>
</dbReference>
<dbReference type="Gene3D" id="1.10.3110.10">
    <property type="entry name" value="protoporphyrinogen ix oxidase, domain 3"/>
    <property type="match status" value="1"/>
</dbReference>
<organism evidence="2 3">
    <name type="scientific">Lysinibacter cavernae</name>
    <dbReference type="NCBI Taxonomy" id="1640652"/>
    <lineage>
        <taxon>Bacteria</taxon>
        <taxon>Bacillati</taxon>
        <taxon>Actinomycetota</taxon>
        <taxon>Actinomycetes</taxon>
        <taxon>Micrococcales</taxon>
        <taxon>Microbacteriaceae</taxon>
        <taxon>Lysinibacter</taxon>
    </lineage>
</organism>
<keyword evidence="3" id="KW-1185">Reference proteome</keyword>
<dbReference type="PANTHER" id="PTHR42923">
    <property type="entry name" value="PROTOPORPHYRINOGEN OXIDASE"/>
    <property type="match status" value="1"/>
</dbReference>
<dbReference type="AlphaFoldDB" id="A0A7X5R2C4"/>
<dbReference type="PANTHER" id="PTHR42923:SF3">
    <property type="entry name" value="PROTOPORPHYRINOGEN OXIDASE"/>
    <property type="match status" value="1"/>
</dbReference>
<proteinExistence type="predicted"/>
<dbReference type="InterPro" id="IPR002937">
    <property type="entry name" value="Amino_oxidase"/>
</dbReference>
<dbReference type="InterPro" id="IPR050464">
    <property type="entry name" value="Zeta_carotene_desat/Oxidored"/>
</dbReference>
<dbReference type="RefSeq" id="WP_167150720.1">
    <property type="nucleotide sequence ID" value="NZ_JAAMOX010000002.1"/>
</dbReference>
<sequence>MSISTHPRNDGSHVVIVGGGIAGLTAALTCAKQGHRVTLLEASDSLGGLVARHTLGGHVLDAGAESFAVRGGRVAPFLEELGIADRVVAPNSAGAWLFRADASGRTHAAPLPKTGMLGIPAHPLARDVRRIVGLPSALWAATDRWRKADASLGTLSLGQVVQKRLGRRVLERLVTPVVGGVYSADPHTLPLETVAKGLREQLSETGSLTRAVSALTAGSTPGSAVRGVAGGNLVIVDALAKALAAFGAAVELRTGHPVSHIQQTTDGWMIDGTVAADAVLLTCPVDAAAHILGSLDDRFVPDRKEPTATRIDTILVDQPGLDSAPRGTGMLIGNTNGTVKAKALTHVSAKWAWVREGLPPGQHVIRLSYRADAATAANGVIERNPNIGPTLRDASLLLGVQLSPATLIDSDTVTWVQRQATPASVHNLHTALASYPTLGVAGSWVSGTGLASAIPGAIDTAERLCNSLPPKGTVPS</sequence>
<evidence type="ECO:0000313" key="3">
    <source>
        <dbReference type="Proteomes" id="UP000541033"/>
    </source>
</evidence>
<accession>A0A7X5R2C4</accession>
<evidence type="ECO:0000259" key="1">
    <source>
        <dbReference type="Pfam" id="PF01593"/>
    </source>
</evidence>
<dbReference type="InterPro" id="IPR036188">
    <property type="entry name" value="FAD/NAD-bd_sf"/>
</dbReference>
<dbReference type="GO" id="GO:0004729">
    <property type="term" value="F:oxygen-dependent protoporphyrinogen oxidase activity"/>
    <property type="evidence" value="ECO:0007669"/>
    <property type="project" value="UniProtKB-EC"/>
</dbReference>
<dbReference type="Gene3D" id="3.50.50.60">
    <property type="entry name" value="FAD/NAD(P)-binding domain"/>
    <property type="match status" value="1"/>
</dbReference>
<keyword evidence="2" id="KW-0560">Oxidoreductase</keyword>
<dbReference type="EC" id="1.3.3.4" evidence="2"/>
<comment type="caution">
    <text evidence="2">The sequence shown here is derived from an EMBL/GenBank/DDBJ whole genome shotgun (WGS) entry which is preliminary data.</text>
</comment>
<dbReference type="Gene3D" id="3.90.660.20">
    <property type="entry name" value="Protoporphyrinogen oxidase, mitochondrial, domain 2"/>
    <property type="match status" value="1"/>
</dbReference>